<dbReference type="EMBL" id="KQ241921">
    <property type="protein sequence ID" value="KNC82491.1"/>
    <property type="molecule type" value="Genomic_DNA"/>
</dbReference>
<name>A0A0L0G0Y8_9EUKA</name>
<dbReference type="Proteomes" id="UP000054560">
    <property type="component" value="Unassembled WGS sequence"/>
</dbReference>
<dbReference type="AlphaFoldDB" id="A0A0L0G0Y8"/>
<proteinExistence type="predicted"/>
<accession>A0A0L0G0Y8</accession>
<reference evidence="1 2" key="1">
    <citation type="submission" date="2011-02" db="EMBL/GenBank/DDBJ databases">
        <title>The Genome Sequence of Sphaeroforma arctica JP610.</title>
        <authorList>
            <consortium name="The Broad Institute Genome Sequencing Platform"/>
            <person name="Russ C."/>
            <person name="Cuomo C."/>
            <person name="Young S.K."/>
            <person name="Zeng Q."/>
            <person name="Gargeya S."/>
            <person name="Alvarado L."/>
            <person name="Berlin A."/>
            <person name="Chapman S.B."/>
            <person name="Chen Z."/>
            <person name="Freedman E."/>
            <person name="Gellesch M."/>
            <person name="Goldberg J."/>
            <person name="Griggs A."/>
            <person name="Gujja S."/>
            <person name="Heilman E."/>
            <person name="Heiman D."/>
            <person name="Howarth C."/>
            <person name="Mehta T."/>
            <person name="Neiman D."/>
            <person name="Pearson M."/>
            <person name="Roberts A."/>
            <person name="Saif S."/>
            <person name="Shea T."/>
            <person name="Shenoy N."/>
            <person name="Sisk P."/>
            <person name="Stolte C."/>
            <person name="Sykes S."/>
            <person name="White J."/>
            <person name="Yandava C."/>
            <person name="Burger G."/>
            <person name="Gray M.W."/>
            <person name="Holland P.W.H."/>
            <person name="King N."/>
            <person name="Lang F.B.F."/>
            <person name="Roger A.J."/>
            <person name="Ruiz-Trillo I."/>
            <person name="Haas B."/>
            <person name="Nusbaum C."/>
            <person name="Birren B."/>
        </authorList>
    </citation>
    <scope>NUCLEOTIDE SEQUENCE [LARGE SCALE GENOMIC DNA]</scope>
    <source>
        <strain evidence="1 2">JP610</strain>
    </source>
</reference>
<evidence type="ECO:0000313" key="1">
    <source>
        <dbReference type="EMBL" id="KNC82491.1"/>
    </source>
</evidence>
<evidence type="ECO:0000313" key="2">
    <source>
        <dbReference type="Proteomes" id="UP000054560"/>
    </source>
</evidence>
<keyword evidence="2" id="KW-1185">Reference proteome</keyword>
<gene>
    <name evidence="1" type="ORF">SARC_05217</name>
</gene>
<dbReference type="GeneID" id="25905721"/>
<dbReference type="RefSeq" id="XP_014156393.1">
    <property type="nucleotide sequence ID" value="XM_014300918.1"/>
</dbReference>
<sequence>MDILLVLELAHDLVNLWLVEPSCGDFFCCLSDSSKRLYKEERTYSLLVPISPPSLPSVSLPSSSFESLSLSSVVAFFLRVAGLANWESTANLTRNASPSHSLRCSYTVVNCFRYSFSVWYRALLINPAGSSGHILCAAFFQTRTKSISALDLFAYCEIFELFI</sequence>
<protein>
    <submittedName>
        <fullName evidence="1">Uncharacterized protein</fullName>
    </submittedName>
</protein>
<organism evidence="1 2">
    <name type="scientific">Sphaeroforma arctica JP610</name>
    <dbReference type="NCBI Taxonomy" id="667725"/>
    <lineage>
        <taxon>Eukaryota</taxon>
        <taxon>Ichthyosporea</taxon>
        <taxon>Ichthyophonida</taxon>
        <taxon>Sphaeroforma</taxon>
    </lineage>
</organism>